<accession>A0A9W9AQR5</accession>
<organism evidence="1 2">
    <name type="scientific">Lentinula aciculospora</name>
    <dbReference type="NCBI Taxonomy" id="153920"/>
    <lineage>
        <taxon>Eukaryota</taxon>
        <taxon>Fungi</taxon>
        <taxon>Dikarya</taxon>
        <taxon>Basidiomycota</taxon>
        <taxon>Agaricomycotina</taxon>
        <taxon>Agaricomycetes</taxon>
        <taxon>Agaricomycetidae</taxon>
        <taxon>Agaricales</taxon>
        <taxon>Marasmiineae</taxon>
        <taxon>Omphalotaceae</taxon>
        <taxon>Lentinula</taxon>
    </lineage>
</organism>
<reference evidence="1" key="1">
    <citation type="submission" date="2022-08" db="EMBL/GenBank/DDBJ databases">
        <title>A Global Phylogenomic Analysis of the Shiitake Genus Lentinula.</title>
        <authorList>
            <consortium name="DOE Joint Genome Institute"/>
            <person name="Sierra-Patev S."/>
            <person name="Min B."/>
            <person name="Naranjo-Ortiz M."/>
            <person name="Looney B."/>
            <person name="Konkel Z."/>
            <person name="Slot J.C."/>
            <person name="Sakamoto Y."/>
            <person name="Steenwyk J.L."/>
            <person name="Rokas A."/>
            <person name="Carro J."/>
            <person name="Camarero S."/>
            <person name="Ferreira P."/>
            <person name="Molpeceres G."/>
            <person name="Ruiz-Duenas F.J."/>
            <person name="Serrano A."/>
            <person name="Henrissat B."/>
            <person name="Drula E."/>
            <person name="Hughes K.W."/>
            <person name="Mata J.L."/>
            <person name="Ishikawa N.K."/>
            <person name="Vargas-Isla R."/>
            <person name="Ushijima S."/>
            <person name="Smith C.A."/>
            <person name="Ahrendt S."/>
            <person name="Andreopoulos W."/>
            <person name="He G."/>
            <person name="Labutti K."/>
            <person name="Lipzen A."/>
            <person name="Ng V."/>
            <person name="Riley R."/>
            <person name="Sandor L."/>
            <person name="Barry K."/>
            <person name="Martinez A.T."/>
            <person name="Xiao Y."/>
            <person name="Gibbons J.G."/>
            <person name="Terashima K."/>
            <person name="Grigoriev I.V."/>
            <person name="Hibbett D.S."/>
        </authorList>
    </citation>
    <scope>NUCLEOTIDE SEQUENCE</scope>
    <source>
        <strain evidence="1">JLM2183</strain>
    </source>
</reference>
<name>A0A9W9AQR5_9AGAR</name>
<dbReference type="AlphaFoldDB" id="A0A9W9AQR5"/>
<protein>
    <submittedName>
        <fullName evidence="1">Uncharacterized protein</fullName>
    </submittedName>
</protein>
<keyword evidence="2" id="KW-1185">Reference proteome</keyword>
<dbReference type="Proteomes" id="UP001150266">
    <property type="component" value="Unassembled WGS sequence"/>
</dbReference>
<comment type="caution">
    <text evidence="1">The sequence shown here is derived from an EMBL/GenBank/DDBJ whole genome shotgun (WGS) entry which is preliminary data.</text>
</comment>
<evidence type="ECO:0000313" key="2">
    <source>
        <dbReference type="Proteomes" id="UP001150266"/>
    </source>
</evidence>
<evidence type="ECO:0000313" key="1">
    <source>
        <dbReference type="EMBL" id="KAJ4488544.1"/>
    </source>
</evidence>
<proteinExistence type="predicted"/>
<gene>
    <name evidence="1" type="ORF">J3R30DRAFT_951679</name>
</gene>
<sequence>MTSAFQCFYHAFPRCPLNARSFFHRVRGSRTELRGVCECSLLSFLSLPPLLPPLAMVYSFSQKLISVFSKSSTSSDHCNGAVVTRNSLSARSERPPKIEWDFKATEGTATQETTIFSVNSQNVESQAEDRVNQALSRFGLFQRKKQNPTEFHGDAKNINFSIPDQIPIGRLRCPCTGNIIAKSSILILSLYDNEKHLAQYTID</sequence>
<dbReference type="EMBL" id="JAOTPV010000002">
    <property type="protein sequence ID" value="KAJ4488544.1"/>
    <property type="molecule type" value="Genomic_DNA"/>
</dbReference>